<proteinExistence type="predicted"/>
<evidence type="ECO:0000313" key="2">
    <source>
        <dbReference type="Proteomes" id="UP000198508"/>
    </source>
</evidence>
<name>A0A1I0FQ80_9FIRM</name>
<dbReference type="GeneID" id="93278295"/>
<keyword evidence="2" id="KW-1185">Reference proteome</keyword>
<protein>
    <submittedName>
        <fullName evidence="1">Uncharacterized protein</fullName>
    </submittedName>
</protein>
<dbReference type="AlphaFoldDB" id="A0A1I0FQ80"/>
<evidence type="ECO:0000313" key="1">
    <source>
        <dbReference type="EMBL" id="SET60533.1"/>
    </source>
</evidence>
<sequence length="304" mass="34114">MLYHTFLSAVRQQLEKRLGDGYVLTIHRIPRNNGLSLDGLSICEKGSRVAPTLYLNSCYQRFQNGTPLEQLLDELLNLYRQSLANTPFDLNLLERAESVRPRVAYRLINAQSNRELLKTLPHVPVLDLAKVFYLDLGADERGAMTVRITSAHLAHWGMDLETLSRLADENTPRLFPARILSIGEALGELMRSGRREAGHPLYILSNQNGISGAACMLYTDILKDFADRMKANLVVLPSSIHEVLLLPDRGDQNYEELCLTVASINRTEVDPEERLSNNVYLFSRSTGRLRIAPVVTGPLQACSD</sequence>
<dbReference type="EMBL" id="FOIM01000009">
    <property type="protein sequence ID" value="SET60533.1"/>
    <property type="molecule type" value="Genomic_DNA"/>
</dbReference>
<dbReference type="Pfam" id="PF18941">
    <property type="entry name" value="DUF5688"/>
    <property type="match status" value="1"/>
</dbReference>
<dbReference type="InterPro" id="IPR043743">
    <property type="entry name" value="DUF5688"/>
</dbReference>
<dbReference type="STRING" id="460384.SAMN05216313_109116"/>
<dbReference type="Proteomes" id="UP000198508">
    <property type="component" value="Unassembled WGS sequence"/>
</dbReference>
<reference evidence="2" key="1">
    <citation type="submission" date="2016-10" db="EMBL/GenBank/DDBJ databases">
        <authorList>
            <person name="Varghese N."/>
            <person name="Submissions S."/>
        </authorList>
    </citation>
    <scope>NUCLEOTIDE SEQUENCE [LARGE SCALE GENOMIC DNA]</scope>
    <source>
        <strain evidence="2">NLAE-zl-G277</strain>
    </source>
</reference>
<accession>A0A1I0FQ80</accession>
<organism evidence="1 2">
    <name type="scientific">Enterocloster lavalensis</name>
    <dbReference type="NCBI Taxonomy" id="460384"/>
    <lineage>
        <taxon>Bacteria</taxon>
        <taxon>Bacillati</taxon>
        <taxon>Bacillota</taxon>
        <taxon>Clostridia</taxon>
        <taxon>Lachnospirales</taxon>
        <taxon>Lachnospiraceae</taxon>
        <taxon>Enterocloster</taxon>
    </lineage>
</organism>
<dbReference type="RefSeq" id="WP_092363203.1">
    <property type="nucleotide sequence ID" value="NZ_FOIM01000009.1"/>
</dbReference>
<gene>
    <name evidence="1" type="ORF">SAMN05216313_109116</name>
</gene>